<reference evidence="1 2" key="1">
    <citation type="submission" date="2015-06" db="EMBL/GenBank/DDBJ databases">
        <authorList>
            <person name="Akther S."/>
            <person name="Anaya M."/>
            <person name="Carvajal B."/>
            <person name="Chen Y."/>
            <person name="Estrada B."/>
            <person name="Gedeon F."/>
            <person name="Golebiewska U.P."/>
            <person name="Gu W."/>
            <person name="Hernandez A."/>
            <person name="Islam T."/>
            <person name="Jin Y."/>
            <person name="Jung S.M.I.N."/>
            <person name="Nieves W."/>
            <person name="Patel N."/>
            <person name="Qu S."/>
            <person name="Sookdeo T."/>
            <person name="Tobar N."/>
            <person name="Victor W."/>
            <person name="Serrano M.G."/>
            <person name="Buck G."/>
            <person name="Lee V."/>
            <person name="Wang Y."/>
            <person name="Carvalho R."/>
            <person name="Voegtly L."/>
            <person name="Shi R."/>
            <person name="Duckworth R."/>
            <person name="Johnson A."/>
            <person name="Loviza R."/>
            <person name="Walstead R."/>
            <person name="Shah Z."/>
            <person name="Kiflezghi M."/>
            <person name="Wade K."/>
            <person name="Delesalle V.A."/>
            <person name="Bradley K.W."/>
            <person name="Asai D.J."/>
            <person name="Bowman C.A."/>
            <person name="Russell D.A."/>
            <person name="Pope W.H."/>
            <person name="Jacobs-Sera D."/>
            <person name="Hendrix R.W."/>
            <person name="Hatfull G.F."/>
        </authorList>
    </citation>
    <scope>NUCLEOTIDE SEQUENCE [LARGE SCALE GENOMIC DNA]</scope>
</reference>
<sequence>MRHILSFQTTDDNGDTWEHQVMELDSLGKVQLWFKPPWGNDSMWGIGHSKEIPADLSAESAADIMRDFITRAIDHDEYNALLPW</sequence>
<dbReference type="KEGG" id="vg:26630701"/>
<protein>
    <submittedName>
        <fullName evidence="1">Uncharacterized protein</fullName>
    </submittedName>
</protein>
<organism evidence="1 2">
    <name type="scientific">Mycobacterium phage Smeadley</name>
    <dbReference type="NCBI Taxonomy" id="1673873"/>
    <lineage>
        <taxon>Viruses</taxon>
        <taxon>Duplodnaviria</taxon>
        <taxon>Heunggongvirae</taxon>
        <taxon>Uroviricota</taxon>
        <taxon>Caudoviricetes</taxon>
        <taxon>Fromanvirus</taxon>
        <taxon>Fromanvirus astro</taxon>
    </lineage>
</organism>
<name>A0A0H4TGY7_9CAUD</name>
<evidence type="ECO:0000313" key="2">
    <source>
        <dbReference type="Proteomes" id="UP000204421"/>
    </source>
</evidence>
<dbReference type="GeneID" id="26630701"/>
<gene>
    <name evidence="1" type="ORF">SEA_SMEADLEY_97</name>
</gene>
<dbReference type="OrthoDB" id="26425at10239"/>
<dbReference type="Proteomes" id="UP000204421">
    <property type="component" value="Segment"/>
</dbReference>
<proteinExistence type="predicted"/>
<evidence type="ECO:0000313" key="1">
    <source>
        <dbReference type="EMBL" id="AKQ07665.1"/>
    </source>
</evidence>
<dbReference type="RefSeq" id="YP_009204187.1">
    <property type="nucleotide sequence ID" value="NC_028860.1"/>
</dbReference>
<accession>A0A0H4TGY7</accession>
<dbReference type="EMBL" id="KT184694">
    <property type="protein sequence ID" value="AKQ07665.1"/>
    <property type="molecule type" value="Genomic_DNA"/>
</dbReference>